<keyword evidence="3" id="KW-0808">Transferase</keyword>
<keyword evidence="4" id="KW-1185">Reference proteome</keyword>
<dbReference type="GO" id="GO:0005524">
    <property type="term" value="F:ATP binding"/>
    <property type="evidence" value="ECO:0007669"/>
    <property type="project" value="InterPro"/>
</dbReference>
<dbReference type="Pfam" id="PF00069">
    <property type="entry name" value="Pkinase"/>
    <property type="match status" value="1"/>
</dbReference>
<keyword evidence="3" id="KW-0418">Kinase</keyword>
<dbReference type="InterPro" id="IPR000719">
    <property type="entry name" value="Prot_kinase_dom"/>
</dbReference>
<dbReference type="GO" id="GO:0004672">
    <property type="term" value="F:protein kinase activity"/>
    <property type="evidence" value="ECO:0007669"/>
    <property type="project" value="InterPro"/>
</dbReference>
<dbReference type="GO" id="GO:0015833">
    <property type="term" value="P:peptide transport"/>
    <property type="evidence" value="ECO:0007669"/>
    <property type="project" value="TreeGrafter"/>
</dbReference>
<dbReference type="PANTHER" id="PTHR30290">
    <property type="entry name" value="PERIPLASMIC BINDING COMPONENT OF ABC TRANSPORTER"/>
    <property type="match status" value="1"/>
</dbReference>
<accession>A0A939TF15</accession>
<reference evidence="3" key="1">
    <citation type="submission" date="2021-03" db="EMBL/GenBank/DDBJ databases">
        <authorList>
            <person name="Kanchanasin P."/>
            <person name="Saeng-In P."/>
            <person name="Phongsopitanun W."/>
            <person name="Yuki M."/>
            <person name="Kudo T."/>
            <person name="Ohkuma M."/>
            <person name="Tanasupawat S."/>
        </authorList>
    </citation>
    <scope>NUCLEOTIDE SEQUENCE</scope>
    <source>
        <strain evidence="3">GKU 128</strain>
    </source>
</reference>
<dbReference type="AlphaFoldDB" id="A0A939TF15"/>
<gene>
    <name evidence="3" type="ORF">J4573_42950</name>
</gene>
<feature type="region of interest" description="Disordered" evidence="1">
    <location>
        <begin position="290"/>
        <end position="314"/>
    </location>
</feature>
<dbReference type="Gene3D" id="3.40.190.10">
    <property type="entry name" value="Periplasmic binding protein-like II"/>
    <property type="match status" value="1"/>
</dbReference>
<dbReference type="Gene3D" id="3.10.105.10">
    <property type="entry name" value="Dipeptide-binding Protein, Domain 3"/>
    <property type="match status" value="1"/>
</dbReference>
<sequence length="850" mass="88724">MSVLPLRSGDPERLGAYGLVARLGTGGQGTVFLGETTDGVQVAIKQLHAQFNDDPRARARFAAELAAAQRVAPFCTASILDSDVEGDAPYIVSEYVPGLPLSTVVKEEGPRTGPGLDRIAVGTITALAAIHQAGIVHRDFKPANVLLGPDGPRVIDFGVARALDATTVSGPAVGTPSYMAPEQISGDEVGAPADVFAWASTMIYAATGRPPYGKDSIPAVMHRILYLDPDLGGVQGSFSDLLERCLAKEPGERPASQEILMALLDQSGQVRGPNAPATAGAMLNRGALAASTEHADPAPDGVTSAEHEDRTRSIPPRRRRWVLLAGSAAAVLAVSAGGMALAMSSQDDTRRPPAKIGGTLMMMVPSEGGPPEIDPARVEGVAGKSIVRALFTGLVEAGPDGRVQRRLATAITPSDGCRAWDIAVRPGTTFSDGSPVDAAAFVRGWNRAAKDRKGPAAEVMGGIKGFGAARSGRAAAMRGARASGSSIRVELDSPDCEFDQHLADTVFLPVPRTAGPLWGRHPVGNGPFKIASYERGERITLDRNDRWALGRARLDRVVVTTAGETSADGISAFQNGRLGFTPVAPGDEALARSRLGAGDRLLERPAAASAYLVPITARGPLRTREARLAVSYALDRAELTDKAFNGLRSTATSLIPAALPGFGSGGACASCLRQDPAEARRLAAQAGLKPGTRLKLLITRTDVATAWAPLAQRQLKRVLGLKLDIRIKPSTAALTRTMAAPGASGLAAYGHSAGHPSAYAFLHPILGGGQSENYSAWRNADFDAALARVPGAATEAERVGLARAAEKIALDDMALIPLWDTRRTGLVSKRFTGLDLGFDGAPTLATASLR</sequence>
<dbReference type="SUPFAM" id="SSF56112">
    <property type="entry name" value="Protein kinase-like (PK-like)"/>
    <property type="match status" value="1"/>
</dbReference>
<dbReference type="EMBL" id="JAGEOJ010000023">
    <property type="protein sequence ID" value="MBO2453910.1"/>
    <property type="molecule type" value="Genomic_DNA"/>
</dbReference>
<dbReference type="RefSeq" id="WP_208261947.1">
    <property type="nucleotide sequence ID" value="NZ_JAGEOJ010000023.1"/>
</dbReference>
<dbReference type="SUPFAM" id="SSF53850">
    <property type="entry name" value="Periplasmic binding protein-like II"/>
    <property type="match status" value="1"/>
</dbReference>
<dbReference type="InterPro" id="IPR000914">
    <property type="entry name" value="SBP_5_dom"/>
</dbReference>
<dbReference type="CDD" id="cd14014">
    <property type="entry name" value="STKc_PknB_like"/>
    <property type="match status" value="1"/>
</dbReference>
<evidence type="ECO:0000256" key="1">
    <source>
        <dbReference type="SAM" id="MobiDB-lite"/>
    </source>
</evidence>
<name>A0A939TF15_9ACTN</name>
<dbReference type="PANTHER" id="PTHR30290:SF83">
    <property type="entry name" value="ABC TRANSPORTER SUBSTRATE-BINDING PROTEIN"/>
    <property type="match status" value="1"/>
</dbReference>
<dbReference type="PROSITE" id="PS50011">
    <property type="entry name" value="PROTEIN_KINASE_DOM"/>
    <property type="match status" value="1"/>
</dbReference>
<dbReference type="Gene3D" id="3.30.200.20">
    <property type="entry name" value="Phosphorylase Kinase, domain 1"/>
    <property type="match status" value="1"/>
</dbReference>
<dbReference type="InterPro" id="IPR008271">
    <property type="entry name" value="Ser/Thr_kinase_AS"/>
</dbReference>
<evidence type="ECO:0000313" key="3">
    <source>
        <dbReference type="EMBL" id="MBO2453910.1"/>
    </source>
</evidence>
<dbReference type="GO" id="GO:1904680">
    <property type="term" value="F:peptide transmembrane transporter activity"/>
    <property type="evidence" value="ECO:0007669"/>
    <property type="project" value="TreeGrafter"/>
</dbReference>
<dbReference type="Pfam" id="PF00496">
    <property type="entry name" value="SBP_bac_5"/>
    <property type="match status" value="1"/>
</dbReference>
<dbReference type="InterPro" id="IPR039424">
    <property type="entry name" value="SBP_5"/>
</dbReference>
<protein>
    <submittedName>
        <fullName evidence="3">Protein kinase</fullName>
    </submittedName>
</protein>
<dbReference type="InterPro" id="IPR011009">
    <property type="entry name" value="Kinase-like_dom_sf"/>
</dbReference>
<dbReference type="Gene3D" id="1.10.510.10">
    <property type="entry name" value="Transferase(Phosphotransferase) domain 1"/>
    <property type="match status" value="1"/>
</dbReference>
<comment type="caution">
    <text evidence="3">The sequence shown here is derived from an EMBL/GenBank/DDBJ whole genome shotgun (WGS) entry which is preliminary data.</text>
</comment>
<proteinExistence type="predicted"/>
<dbReference type="PROSITE" id="PS00108">
    <property type="entry name" value="PROTEIN_KINASE_ST"/>
    <property type="match status" value="1"/>
</dbReference>
<dbReference type="Proteomes" id="UP000669179">
    <property type="component" value="Unassembled WGS sequence"/>
</dbReference>
<evidence type="ECO:0000259" key="2">
    <source>
        <dbReference type="PROSITE" id="PS50011"/>
    </source>
</evidence>
<organism evidence="3 4">
    <name type="scientific">Actinomadura barringtoniae</name>
    <dbReference type="NCBI Taxonomy" id="1427535"/>
    <lineage>
        <taxon>Bacteria</taxon>
        <taxon>Bacillati</taxon>
        <taxon>Actinomycetota</taxon>
        <taxon>Actinomycetes</taxon>
        <taxon>Streptosporangiales</taxon>
        <taxon>Thermomonosporaceae</taxon>
        <taxon>Actinomadura</taxon>
    </lineage>
</organism>
<dbReference type="CDD" id="cd00995">
    <property type="entry name" value="PBP2_NikA_DppA_OppA_like"/>
    <property type="match status" value="1"/>
</dbReference>
<feature type="domain" description="Protein kinase" evidence="2">
    <location>
        <begin position="17"/>
        <end position="264"/>
    </location>
</feature>
<evidence type="ECO:0000313" key="4">
    <source>
        <dbReference type="Proteomes" id="UP000669179"/>
    </source>
</evidence>